<dbReference type="CDD" id="cd06261">
    <property type="entry name" value="TM_PBP2"/>
    <property type="match status" value="1"/>
</dbReference>
<comment type="subcellular location">
    <subcellularLocation>
        <location evidence="1 7">Cell membrane</location>
        <topology evidence="1 7">Multi-pass membrane protein</topology>
    </subcellularLocation>
</comment>
<comment type="similarity">
    <text evidence="7">Belongs to the binding-protein-dependent transport system permease family.</text>
</comment>
<keyword evidence="4 7" id="KW-0812">Transmembrane</keyword>
<evidence type="ECO:0000313" key="12">
    <source>
        <dbReference type="EMBL" id="MCS3951092.1"/>
    </source>
</evidence>
<dbReference type="Gene3D" id="1.10.3720.10">
    <property type="entry name" value="MetI-like"/>
    <property type="match status" value="1"/>
</dbReference>
<dbReference type="Proteomes" id="UP001155034">
    <property type="component" value="Unassembled WGS sequence"/>
</dbReference>
<keyword evidence="3" id="KW-1003">Cell membrane</keyword>
<dbReference type="EMBL" id="JANUBB010000003">
    <property type="protein sequence ID" value="MCS3951092.1"/>
    <property type="molecule type" value="Genomic_DNA"/>
</dbReference>
<dbReference type="Proteomes" id="UP001155040">
    <property type="component" value="Unassembled WGS sequence"/>
</dbReference>
<dbReference type="Pfam" id="PF00528">
    <property type="entry name" value="BPD_transp_1"/>
    <property type="match status" value="1"/>
</dbReference>
<dbReference type="Proteomes" id="UP001155027">
    <property type="component" value="Unassembled WGS sequence"/>
</dbReference>
<feature type="transmembrane region" description="Helical" evidence="7">
    <location>
        <begin position="103"/>
        <end position="126"/>
    </location>
</feature>
<dbReference type="InterPro" id="IPR035906">
    <property type="entry name" value="MetI-like_sf"/>
</dbReference>
<evidence type="ECO:0000256" key="4">
    <source>
        <dbReference type="ARBA" id="ARBA00022692"/>
    </source>
</evidence>
<keyword evidence="6 7" id="KW-0472">Membrane</keyword>
<evidence type="ECO:0000313" key="10">
    <source>
        <dbReference type="EMBL" id="MCS3709504.1"/>
    </source>
</evidence>
<dbReference type="SUPFAM" id="SSF161098">
    <property type="entry name" value="MetI-like"/>
    <property type="match status" value="1"/>
</dbReference>
<keyword evidence="2 7" id="KW-0813">Transport</keyword>
<evidence type="ECO:0000313" key="15">
    <source>
        <dbReference type="EMBL" id="MCS4158244.1"/>
    </source>
</evidence>
<dbReference type="EMBL" id="JANTYZ010000002">
    <property type="protein sequence ID" value="MCS3864432.1"/>
    <property type="molecule type" value="Genomic_DNA"/>
</dbReference>
<evidence type="ECO:0000256" key="7">
    <source>
        <dbReference type="RuleBase" id="RU363032"/>
    </source>
</evidence>
<accession>A0A840EG62</accession>
<feature type="transmembrane region" description="Helical" evidence="7">
    <location>
        <begin position="226"/>
        <end position="245"/>
    </location>
</feature>
<proteinExistence type="inferred from homology"/>
<comment type="caution">
    <text evidence="9">The sequence shown here is derived from an EMBL/GenBank/DDBJ whole genome shotgun (WGS) entry which is preliminary data.</text>
</comment>
<dbReference type="GO" id="GO:0043190">
    <property type="term" value="C:ATP-binding cassette (ABC) transporter complex"/>
    <property type="evidence" value="ECO:0007669"/>
    <property type="project" value="TreeGrafter"/>
</dbReference>
<feature type="transmembrane region" description="Helical" evidence="7">
    <location>
        <begin position="257"/>
        <end position="274"/>
    </location>
</feature>
<dbReference type="PANTHER" id="PTHR47737">
    <property type="entry name" value="GLYCINE BETAINE/PROLINE BETAINE TRANSPORT SYSTEM PERMEASE PROTEIN PROW"/>
    <property type="match status" value="1"/>
</dbReference>
<evidence type="ECO:0000256" key="2">
    <source>
        <dbReference type="ARBA" id="ARBA00022448"/>
    </source>
</evidence>
<evidence type="ECO:0000313" key="16">
    <source>
        <dbReference type="Proteomes" id="UP001155027"/>
    </source>
</evidence>
<dbReference type="GO" id="GO:0015226">
    <property type="term" value="F:carnitine transmembrane transporter activity"/>
    <property type="evidence" value="ECO:0007669"/>
    <property type="project" value="TreeGrafter"/>
</dbReference>
<feature type="transmembrane region" description="Helical" evidence="7">
    <location>
        <begin position="68"/>
        <end position="91"/>
    </location>
</feature>
<evidence type="ECO:0000256" key="6">
    <source>
        <dbReference type="ARBA" id="ARBA00023136"/>
    </source>
</evidence>
<reference evidence="9" key="1">
    <citation type="submission" date="2022-08" db="EMBL/GenBank/DDBJ databases">
        <title>Genomic Encyclopedia of Type Strains, Phase V (KMG-V): Genome sequencing to study the core and pangenomes of soil and plant-associated prokaryotes.</title>
        <authorList>
            <person name="Whitman W."/>
        </authorList>
    </citation>
    <scope>NUCLEOTIDE SEQUENCE</scope>
    <source>
        <strain evidence="9">0</strain>
        <strain evidence="11">SP2016B</strain>
        <strain evidence="12">SP2017</strain>
        <strain evidence="15">SP3002</strain>
        <strain evidence="13">SP3012</strain>
        <strain evidence="14">SP3026</strain>
        <strain evidence="10">SP3049</strain>
    </source>
</reference>
<dbReference type="RefSeq" id="WP_103017514.1">
    <property type="nucleotide sequence ID" value="NZ_CALTRV010000005.1"/>
</dbReference>
<evidence type="ECO:0000256" key="5">
    <source>
        <dbReference type="ARBA" id="ARBA00022989"/>
    </source>
</evidence>
<dbReference type="PANTHER" id="PTHR47737:SF1">
    <property type="entry name" value="GLYCINE BETAINE_PROLINE BETAINE TRANSPORT SYSTEM PERMEASE PROTEIN PROW"/>
    <property type="match status" value="1"/>
</dbReference>
<evidence type="ECO:0000256" key="1">
    <source>
        <dbReference type="ARBA" id="ARBA00004651"/>
    </source>
</evidence>
<feature type="transmembrane region" description="Helical" evidence="7">
    <location>
        <begin position="146"/>
        <end position="172"/>
    </location>
</feature>
<dbReference type="GO" id="GO:0015871">
    <property type="term" value="P:choline transport"/>
    <property type="evidence" value="ECO:0007669"/>
    <property type="project" value="TreeGrafter"/>
</dbReference>
<sequence length="294" mass="30867">MQLDLGGAFASLINWIQNNFGPLLDGIELVIGATIQGAKDVLLFLPSWAMIVLFTVLAWWVASRGVALFTVVGLTLLEDVEFALFGMEIAFGMGLWEFAMQTLALIATATLISLLVGIPVGIWAAKNDVVDAIVRPVLDFMQTMPAFVYLIPAVVLFGLGAVPGVIATFIFATPPCVRLTNLGIRQVSEEAVEAAESFGSTPSQMLFKVELPMALPTILAGVNQTVLLALSMVVIAALIGAGGLGDPVVEGIQQLRIGVGFEGGLAIVILAIFLDRITQAVGEKAGASTQPTTG</sequence>
<dbReference type="EMBL" id="JANUBL010000003">
    <property type="protein sequence ID" value="MCS4121799.1"/>
    <property type="molecule type" value="Genomic_DNA"/>
</dbReference>
<evidence type="ECO:0000313" key="14">
    <source>
        <dbReference type="EMBL" id="MCS4121799.1"/>
    </source>
</evidence>
<evidence type="ECO:0000256" key="3">
    <source>
        <dbReference type="ARBA" id="ARBA00022475"/>
    </source>
</evidence>
<dbReference type="FunFam" id="1.10.3720.10:FF:000001">
    <property type="entry name" value="Glycine betaine ABC transporter, permease"/>
    <property type="match status" value="1"/>
</dbReference>
<dbReference type="EMBL" id="JANUAU010000006">
    <property type="protein sequence ID" value="MCS3678154.1"/>
    <property type="molecule type" value="Genomic_DNA"/>
</dbReference>
<dbReference type="InterPro" id="IPR000515">
    <property type="entry name" value="MetI-like"/>
</dbReference>
<evidence type="ECO:0000313" key="9">
    <source>
        <dbReference type="EMBL" id="MCS3678154.1"/>
    </source>
</evidence>
<evidence type="ECO:0000259" key="8">
    <source>
        <dbReference type="PROSITE" id="PS50928"/>
    </source>
</evidence>
<dbReference type="AlphaFoldDB" id="A0A840EG62"/>
<dbReference type="Proteomes" id="UP001155144">
    <property type="component" value="Unassembled WGS sequence"/>
</dbReference>
<evidence type="ECO:0000313" key="11">
    <source>
        <dbReference type="EMBL" id="MCS3864432.1"/>
    </source>
</evidence>
<name>A0A840EG62_9BACT</name>
<feature type="transmembrane region" description="Helical" evidence="7">
    <location>
        <begin position="41"/>
        <end position="62"/>
    </location>
</feature>
<dbReference type="Proteomes" id="UP001155110">
    <property type="component" value="Unassembled WGS sequence"/>
</dbReference>
<dbReference type="EMBL" id="JANTZM010000010">
    <property type="protein sequence ID" value="MCS4158244.1"/>
    <property type="molecule type" value="Genomic_DNA"/>
</dbReference>
<dbReference type="PROSITE" id="PS50928">
    <property type="entry name" value="ABC_TM1"/>
    <property type="match status" value="1"/>
</dbReference>
<dbReference type="GO" id="GO:0005275">
    <property type="term" value="F:amine transmembrane transporter activity"/>
    <property type="evidence" value="ECO:0007669"/>
    <property type="project" value="TreeGrafter"/>
</dbReference>
<dbReference type="EMBL" id="JANUBF010000003">
    <property type="protein sequence ID" value="MCS4035634.1"/>
    <property type="molecule type" value="Genomic_DNA"/>
</dbReference>
<protein>
    <submittedName>
        <fullName evidence="9">Glycine betaine/proline transport system permease protein</fullName>
    </submittedName>
</protein>
<dbReference type="Proteomes" id="UP001155057">
    <property type="component" value="Unassembled WGS sequence"/>
</dbReference>
<dbReference type="EMBL" id="JANUAE010000003">
    <property type="protein sequence ID" value="MCS3709504.1"/>
    <property type="molecule type" value="Genomic_DNA"/>
</dbReference>
<dbReference type="GO" id="GO:0031460">
    <property type="term" value="P:glycine betaine transport"/>
    <property type="evidence" value="ECO:0007669"/>
    <property type="project" value="TreeGrafter"/>
</dbReference>
<organism evidence="9 16">
    <name type="scientific">Salinibacter ruber</name>
    <dbReference type="NCBI Taxonomy" id="146919"/>
    <lineage>
        <taxon>Bacteria</taxon>
        <taxon>Pseudomonadati</taxon>
        <taxon>Rhodothermota</taxon>
        <taxon>Rhodothermia</taxon>
        <taxon>Rhodothermales</taxon>
        <taxon>Salinibacteraceae</taxon>
        <taxon>Salinibacter</taxon>
    </lineage>
</organism>
<gene>
    <name evidence="14" type="ORF">GGP45_002152</name>
    <name evidence="10" type="ORF">GGP61_001107</name>
    <name evidence="9" type="ORF">GGP71_002084</name>
    <name evidence="11" type="ORF">GGP82_000978</name>
    <name evidence="12" type="ORF">GGP83_001033</name>
    <name evidence="15" type="ORF">GGP99_002216</name>
    <name evidence="13" type="ORF">GGQ01_000682</name>
</gene>
<evidence type="ECO:0000313" key="13">
    <source>
        <dbReference type="EMBL" id="MCS4035634.1"/>
    </source>
</evidence>
<feature type="domain" description="ABC transmembrane type-1" evidence="8">
    <location>
        <begin position="99"/>
        <end position="278"/>
    </location>
</feature>
<keyword evidence="5 7" id="KW-1133">Transmembrane helix</keyword>
<dbReference type="Proteomes" id="UP001155010">
    <property type="component" value="Unassembled WGS sequence"/>
</dbReference>